<keyword evidence="1" id="KW-0808">Transferase</keyword>
<protein>
    <submittedName>
        <fullName evidence="1">Glycosyltransferase involved in cell wall bisynthesis</fullName>
    </submittedName>
</protein>
<dbReference type="eggNOG" id="COG0438">
    <property type="taxonomic scope" value="Bacteria"/>
</dbReference>
<dbReference type="PANTHER" id="PTHR45947">
    <property type="entry name" value="SULFOQUINOVOSYL TRANSFERASE SQD2"/>
    <property type="match status" value="1"/>
</dbReference>
<sequence length="358" mass="41473">MKRLLCIVSSLDMGGAETFLMKINRSLPSSYRMDFIVSTNEGVYEEEVKKRGGRIFRIPLRTSSPIKSYKALKKIVSDHHYDYVLKLCDTPIGYFDLLACKKGGATHLCVRSCNASSQDSFLRKTINNILRKPFNRIATTKIAPSSLAGEYTFGKNEDFHLLHNGLALEQYRFNKEERERVRKEWNIENTFVIGHIGRFSHQKNHDYLLDIFEEVRKEKNARLMLIGEGELLYDIKERAQHYKDEVIFCGLQKNIPSLLSAMDLFVFPSFYEGMPNTVIEAQANGLPCLISDTITKEVLLTDLVEMVSIEESPSLWKDKIKMNRERERTHYVEELKEKGYDIEDVVKTFISLIFEEEL</sequence>
<evidence type="ECO:0000313" key="2">
    <source>
        <dbReference type="Proteomes" id="UP000182429"/>
    </source>
</evidence>
<dbReference type="RefSeq" id="WP_180365100.1">
    <property type="nucleotide sequence ID" value="NZ_FNNF01000019.1"/>
</dbReference>
<dbReference type="Gene3D" id="3.40.50.2000">
    <property type="entry name" value="Glycogen Phosphorylase B"/>
    <property type="match status" value="2"/>
</dbReference>
<dbReference type="InterPro" id="IPR050194">
    <property type="entry name" value="Glycosyltransferase_grp1"/>
</dbReference>
<accession>A0A1H2U8I1</accession>
<dbReference type="EMBL" id="FNNF01000019">
    <property type="protein sequence ID" value="SDW52492.1"/>
    <property type="molecule type" value="Genomic_DNA"/>
</dbReference>
<dbReference type="Pfam" id="PF13692">
    <property type="entry name" value="Glyco_trans_1_4"/>
    <property type="match status" value="1"/>
</dbReference>
<evidence type="ECO:0000313" key="1">
    <source>
        <dbReference type="EMBL" id="SDW52492.1"/>
    </source>
</evidence>
<dbReference type="AlphaFoldDB" id="A0A1H2U8I1"/>
<dbReference type="Proteomes" id="UP000182429">
    <property type="component" value="Unassembled WGS sequence"/>
</dbReference>
<name>A0A1H2U8I1_9FIRM</name>
<proteinExistence type="predicted"/>
<dbReference type="PANTHER" id="PTHR45947:SF3">
    <property type="entry name" value="SULFOQUINOVOSYL TRANSFERASE SQD2"/>
    <property type="match status" value="1"/>
</dbReference>
<reference evidence="1 2" key="1">
    <citation type="submission" date="2016-10" db="EMBL/GenBank/DDBJ databases">
        <authorList>
            <person name="de Groot N.N."/>
        </authorList>
    </citation>
    <scope>NUCLEOTIDE SEQUENCE [LARGE SCALE GENOMIC DNA]</scope>
    <source>
        <strain evidence="1 2">S3b</strain>
    </source>
</reference>
<dbReference type="STRING" id="1630.SAMN05216514_11243"/>
<dbReference type="CDD" id="cd03812">
    <property type="entry name" value="GT4_CapH-like"/>
    <property type="match status" value="1"/>
</dbReference>
<gene>
    <name evidence="1" type="ORF">SAMN04487759_11922</name>
</gene>
<organism evidence="1 2">
    <name type="scientific">Kandleria vitulina</name>
    <dbReference type="NCBI Taxonomy" id="1630"/>
    <lineage>
        <taxon>Bacteria</taxon>
        <taxon>Bacillati</taxon>
        <taxon>Bacillota</taxon>
        <taxon>Erysipelotrichia</taxon>
        <taxon>Erysipelotrichales</taxon>
        <taxon>Coprobacillaceae</taxon>
        <taxon>Kandleria</taxon>
    </lineage>
</organism>
<dbReference type="GO" id="GO:0016758">
    <property type="term" value="F:hexosyltransferase activity"/>
    <property type="evidence" value="ECO:0007669"/>
    <property type="project" value="TreeGrafter"/>
</dbReference>
<dbReference type="SUPFAM" id="SSF53756">
    <property type="entry name" value="UDP-Glycosyltransferase/glycogen phosphorylase"/>
    <property type="match status" value="1"/>
</dbReference>